<evidence type="ECO:0000256" key="1">
    <source>
        <dbReference type="SAM" id="MobiDB-lite"/>
    </source>
</evidence>
<comment type="caution">
    <text evidence="2">The sequence shown here is derived from an EMBL/GenBank/DDBJ whole genome shotgun (WGS) entry which is preliminary data.</text>
</comment>
<keyword evidence="3" id="KW-1185">Reference proteome</keyword>
<proteinExistence type="predicted"/>
<gene>
    <name evidence="2" type="ORF">NOG11_11695</name>
</gene>
<sequence>MRETETSAVKGTHTLLGQQRESRWPVMPTAGLMLGQSIFEAILDNSPERWRRAAVQAELHRLFAPPLMAGSLDTATPLLKKMAEQPGYRLRDWEVLTLSAAAQLLFEDHAARSRLEDANRGGVEGANPEAAPPSFLEPL</sequence>
<evidence type="ECO:0000313" key="2">
    <source>
        <dbReference type="EMBL" id="MCQ8186052.1"/>
    </source>
</evidence>
<organism evidence="2 3">
    <name type="scientific">Parvularcula maris</name>
    <dbReference type="NCBI Taxonomy" id="2965077"/>
    <lineage>
        <taxon>Bacteria</taxon>
        <taxon>Pseudomonadati</taxon>
        <taxon>Pseudomonadota</taxon>
        <taxon>Alphaproteobacteria</taxon>
        <taxon>Parvularculales</taxon>
        <taxon>Parvularculaceae</taxon>
        <taxon>Parvularcula</taxon>
    </lineage>
</organism>
<reference evidence="2" key="1">
    <citation type="submission" date="2022-07" db="EMBL/GenBank/DDBJ databases">
        <title>Parvularcula maris sp. nov., an algicidal bacterium isolated from seawater.</title>
        <authorList>
            <person name="Li F."/>
        </authorList>
    </citation>
    <scope>NUCLEOTIDE SEQUENCE</scope>
    <source>
        <strain evidence="2">BGMRC 0090</strain>
    </source>
</reference>
<dbReference type="RefSeq" id="WP_256619947.1">
    <property type="nucleotide sequence ID" value="NZ_JANIBC010000011.1"/>
</dbReference>
<accession>A0A9X2LCM9</accession>
<dbReference type="EMBL" id="JANIBC010000011">
    <property type="protein sequence ID" value="MCQ8186052.1"/>
    <property type="molecule type" value="Genomic_DNA"/>
</dbReference>
<evidence type="ECO:0000313" key="3">
    <source>
        <dbReference type="Proteomes" id="UP001142610"/>
    </source>
</evidence>
<dbReference type="Proteomes" id="UP001142610">
    <property type="component" value="Unassembled WGS sequence"/>
</dbReference>
<feature type="region of interest" description="Disordered" evidence="1">
    <location>
        <begin position="117"/>
        <end position="139"/>
    </location>
</feature>
<name>A0A9X2LCM9_9PROT</name>
<dbReference type="AlphaFoldDB" id="A0A9X2LCM9"/>
<protein>
    <submittedName>
        <fullName evidence="2">Uncharacterized protein</fullName>
    </submittedName>
</protein>